<name>A0A183DG33_9BILA</name>
<dbReference type="SUPFAM" id="SSF53613">
    <property type="entry name" value="Ribokinase-like"/>
    <property type="match status" value="1"/>
</dbReference>
<dbReference type="PROSITE" id="PS51255">
    <property type="entry name" value="ADPK"/>
    <property type="match status" value="1"/>
</dbReference>
<dbReference type="GO" id="GO:0006006">
    <property type="term" value="P:glucose metabolic process"/>
    <property type="evidence" value="ECO:0007669"/>
    <property type="project" value="TreeGrafter"/>
</dbReference>
<keyword evidence="2" id="KW-0479">Metal-binding</keyword>
<sequence>LVGPIGPRSQALLHPSIVRTNSTRIVKDEVHVIMEYKQGEILGEYVAPASSRFITSHDQYSGSAVVIEMFFKAIAQFNPDLIILTGVHLLQNQVIELVWI</sequence>
<evidence type="ECO:0000256" key="3">
    <source>
        <dbReference type="ARBA" id="ARBA00022777"/>
    </source>
</evidence>
<evidence type="ECO:0000256" key="2">
    <source>
        <dbReference type="ARBA" id="ARBA00022723"/>
    </source>
</evidence>
<accession>A0A183DG33</accession>
<proteinExistence type="predicted"/>
<dbReference type="AlphaFoldDB" id="A0A183DG33"/>
<dbReference type="WBParaSite" id="GPUH_0000768301-mRNA-1">
    <property type="protein sequence ID" value="GPUH_0000768301-mRNA-1"/>
    <property type="gene ID" value="GPUH_0000768301"/>
</dbReference>
<dbReference type="Pfam" id="PF04587">
    <property type="entry name" value="ADP_PFK_GK"/>
    <property type="match status" value="1"/>
</dbReference>
<evidence type="ECO:0000256" key="1">
    <source>
        <dbReference type="ARBA" id="ARBA00022679"/>
    </source>
</evidence>
<keyword evidence="4" id="KW-0460">Magnesium</keyword>
<dbReference type="GO" id="GO:0006096">
    <property type="term" value="P:glycolytic process"/>
    <property type="evidence" value="ECO:0007669"/>
    <property type="project" value="UniProtKB-KW"/>
</dbReference>
<dbReference type="GO" id="GO:0043843">
    <property type="term" value="F:ADP-specific glucokinase activity"/>
    <property type="evidence" value="ECO:0007669"/>
    <property type="project" value="TreeGrafter"/>
</dbReference>
<organism evidence="6">
    <name type="scientific">Gongylonema pulchrum</name>
    <dbReference type="NCBI Taxonomy" id="637853"/>
    <lineage>
        <taxon>Eukaryota</taxon>
        <taxon>Metazoa</taxon>
        <taxon>Ecdysozoa</taxon>
        <taxon>Nematoda</taxon>
        <taxon>Chromadorea</taxon>
        <taxon>Rhabditida</taxon>
        <taxon>Spirurina</taxon>
        <taxon>Spiruromorpha</taxon>
        <taxon>Spiruroidea</taxon>
        <taxon>Gongylonematidae</taxon>
        <taxon>Gongylonema</taxon>
    </lineage>
</organism>
<keyword evidence="1" id="KW-0808">Transferase</keyword>
<reference evidence="6" key="1">
    <citation type="submission" date="2016-06" db="UniProtKB">
        <authorList>
            <consortium name="WormBaseParasite"/>
        </authorList>
    </citation>
    <scope>IDENTIFICATION</scope>
</reference>
<dbReference type="PANTHER" id="PTHR21208">
    <property type="entry name" value="ADP-DEPENDENT GLUCOKINASE"/>
    <property type="match status" value="1"/>
</dbReference>
<dbReference type="PANTHER" id="PTHR21208:SF0">
    <property type="entry name" value="ADP-DEPENDENT GLUCOKINASE"/>
    <property type="match status" value="1"/>
</dbReference>
<dbReference type="Gene3D" id="3.40.1190.20">
    <property type="match status" value="1"/>
</dbReference>
<keyword evidence="5" id="KW-0324">Glycolysis</keyword>
<dbReference type="InterPro" id="IPR029056">
    <property type="entry name" value="Ribokinase-like"/>
</dbReference>
<evidence type="ECO:0000313" key="6">
    <source>
        <dbReference type="WBParaSite" id="GPUH_0000768301-mRNA-1"/>
    </source>
</evidence>
<dbReference type="GO" id="GO:0046872">
    <property type="term" value="F:metal ion binding"/>
    <property type="evidence" value="ECO:0007669"/>
    <property type="project" value="UniProtKB-KW"/>
</dbReference>
<keyword evidence="3" id="KW-0418">Kinase</keyword>
<dbReference type="GO" id="GO:0005783">
    <property type="term" value="C:endoplasmic reticulum"/>
    <property type="evidence" value="ECO:0007669"/>
    <property type="project" value="TreeGrafter"/>
</dbReference>
<evidence type="ECO:0000256" key="5">
    <source>
        <dbReference type="ARBA" id="ARBA00023152"/>
    </source>
</evidence>
<evidence type="ECO:0000256" key="4">
    <source>
        <dbReference type="ARBA" id="ARBA00022842"/>
    </source>
</evidence>
<protein>
    <submittedName>
        <fullName evidence="6">Asparaginase</fullName>
    </submittedName>
</protein>
<dbReference type="InterPro" id="IPR007666">
    <property type="entry name" value="ADP_PFK/GK"/>
</dbReference>